<feature type="transmembrane region" description="Helical" evidence="7">
    <location>
        <begin position="165"/>
        <end position="186"/>
    </location>
</feature>
<feature type="transmembrane region" description="Helical" evidence="7">
    <location>
        <begin position="21"/>
        <end position="44"/>
    </location>
</feature>
<keyword evidence="4 7" id="KW-1133">Transmembrane helix</keyword>
<dbReference type="NCBIfam" id="TIGR00773">
    <property type="entry name" value="NhaA"/>
    <property type="match status" value="1"/>
</dbReference>
<proteinExistence type="inferred from homology"/>
<feature type="transmembrane region" description="Helical" evidence="7">
    <location>
        <begin position="192"/>
        <end position="209"/>
    </location>
</feature>
<evidence type="ECO:0000256" key="7">
    <source>
        <dbReference type="HAMAP-Rule" id="MF_01844"/>
    </source>
</evidence>
<evidence type="ECO:0000313" key="8">
    <source>
        <dbReference type="EMBL" id="GGI86546.1"/>
    </source>
</evidence>
<evidence type="ECO:0000313" key="9">
    <source>
        <dbReference type="Proteomes" id="UP000630149"/>
    </source>
</evidence>
<keyword evidence="2 7" id="KW-1003">Cell membrane</keyword>
<keyword evidence="7" id="KW-0813">Transport</keyword>
<evidence type="ECO:0000256" key="6">
    <source>
        <dbReference type="ARBA" id="ARBA00023201"/>
    </source>
</evidence>
<dbReference type="Gene3D" id="1.20.1530.10">
    <property type="entry name" value="Na+/H+ antiporter like domain"/>
    <property type="match status" value="1"/>
</dbReference>
<dbReference type="Pfam" id="PF06965">
    <property type="entry name" value="Na_H_antiport_1"/>
    <property type="match status" value="1"/>
</dbReference>
<name>A0A917JUE1_9GAMM</name>
<dbReference type="HAMAP" id="MF_01844">
    <property type="entry name" value="NhaA"/>
    <property type="match status" value="1"/>
</dbReference>
<keyword evidence="3 7" id="KW-0812">Transmembrane</keyword>
<feature type="transmembrane region" description="Helical" evidence="7">
    <location>
        <begin position="112"/>
        <end position="132"/>
    </location>
</feature>
<dbReference type="GO" id="GO:0005886">
    <property type="term" value="C:plasma membrane"/>
    <property type="evidence" value="ECO:0007669"/>
    <property type="project" value="UniProtKB-SubCell"/>
</dbReference>
<keyword evidence="6 7" id="KW-0739">Sodium transport</keyword>
<accession>A0A917JUE1</accession>
<keyword evidence="7" id="KW-0406">Ion transport</keyword>
<keyword evidence="9" id="KW-1185">Reference proteome</keyword>
<comment type="function">
    <text evidence="7">Na(+)/H(+) antiporter that extrudes sodium in exchange for external protons.</text>
</comment>
<comment type="similarity">
    <text evidence="7">Belongs to the NhaA Na(+)/H(+) (TC 2.A.33) antiporter family.</text>
</comment>
<feature type="transmembrane region" description="Helical" evidence="7">
    <location>
        <begin position="221"/>
        <end position="249"/>
    </location>
</feature>
<feature type="transmembrane region" description="Helical" evidence="7">
    <location>
        <begin position="73"/>
        <end position="91"/>
    </location>
</feature>
<evidence type="ECO:0000256" key="3">
    <source>
        <dbReference type="ARBA" id="ARBA00022692"/>
    </source>
</evidence>
<feature type="transmembrane region" description="Helical" evidence="7">
    <location>
        <begin position="311"/>
        <end position="331"/>
    </location>
</feature>
<feature type="transmembrane region" description="Helical" evidence="7">
    <location>
        <begin position="412"/>
        <end position="433"/>
    </location>
</feature>
<comment type="caution">
    <text evidence="8">The sequence shown here is derived from an EMBL/GenBank/DDBJ whole genome shotgun (WGS) entry which is preliminary data.</text>
</comment>
<organism evidence="8 9">
    <name type="scientific">Legionella impletisoli</name>
    <dbReference type="NCBI Taxonomy" id="343510"/>
    <lineage>
        <taxon>Bacteria</taxon>
        <taxon>Pseudomonadati</taxon>
        <taxon>Pseudomonadota</taxon>
        <taxon>Gammaproteobacteria</taxon>
        <taxon>Legionellales</taxon>
        <taxon>Legionellaceae</taxon>
        <taxon>Legionella</taxon>
    </lineage>
</organism>
<dbReference type="GO" id="GO:0006885">
    <property type="term" value="P:regulation of pH"/>
    <property type="evidence" value="ECO:0007669"/>
    <property type="project" value="UniProtKB-UniRule"/>
</dbReference>
<evidence type="ECO:0000256" key="1">
    <source>
        <dbReference type="ARBA" id="ARBA00004429"/>
    </source>
</evidence>
<comment type="catalytic activity">
    <reaction evidence="7">
        <text>Na(+)(in) + 2 H(+)(out) = Na(+)(out) + 2 H(+)(in)</text>
        <dbReference type="Rhea" id="RHEA:29251"/>
        <dbReference type="ChEBI" id="CHEBI:15378"/>
        <dbReference type="ChEBI" id="CHEBI:29101"/>
    </reaction>
</comment>
<dbReference type="GO" id="GO:0015385">
    <property type="term" value="F:sodium:proton antiporter activity"/>
    <property type="evidence" value="ECO:0007669"/>
    <property type="project" value="UniProtKB-UniRule"/>
</dbReference>
<dbReference type="InterPro" id="IPR023171">
    <property type="entry name" value="Na/H_antiporter_dom_sf"/>
</dbReference>
<dbReference type="InterPro" id="IPR004670">
    <property type="entry name" value="NhaA"/>
</dbReference>
<dbReference type="OrthoDB" id="9808135at2"/>
<keyword evidence="7" id="KW-0050">Antiport</keyword>
<feature type="transmembrane region" description="Helical" evidence="7">
    <location>
        <begin position="338"/>
        <end position="361"/>
    </location>
</feature>
<dbReference type="AlphaFoldDB" id="A0A917JUE1"/>
<reference evidence="8" key="1">
    <citation type="journal article" date="2014" name="Int. J. Syst. Evol. Microbiol.">
        <title>Complete genome sequence of Corynebacterium casei LMG S-19264T (=DSM 44701T), isolated from a smear-ripened cheese.</title>
        <authorList>
            <consortium name="US DOE Joint Genome Institute (JGI-PGF)"/>
            <person name="Walter F."/>
            <person name="Albersmeier A."/>
            <person name="Kalinowski J."/>
            <person name="Ruckert C."/>
        </authorList>
    </citation>
    <scope>NUCLEOTIDE SEQUENCE</scope>
    <source>
        <strain evidence="8">JCM 13919</strain>
    </source>
</reference>
<evidence type="ECO:0000256" key="2">
    <source>
        <dbReference type="ARBA" id="ARBA00022475"/>
    </source>
</evidence>
<dbReference type="Proteomes" id="UP000630149">
    <property type="component" value="Unassembled WGS sequence"/>
</dbReference>
<evidence type="ECO:0000256" key="5">
    <source>
        <dbReference type="ARBA" id="ARBA00023136"/>
    </source>
</evidence>
<protein>
    <recommendedName>
        <fullName evidence="7">Na(+)/H(+) antiporter NhaA</fullName>
    </recommendedName>
    <alternativeName>
        <fullName evidence="7">Sodium/proton antiporter NhaA</fullName>
    </alternativeName>
</protein>
<evidence type="ECO:0000256" key="4">
    <source>
        <dbReference type="ARBA" id="ARBA00022989"/>
    </source>
</evidence>
<dbReference type="RefSeq" id="WP_131776809.1">
    <property type="nucleotide sequence ID" value="NZ_BMOB01000005.1"/>
</dbReference>
<sequence>MPLNPQLPKELIHWISKPLDRFIRIETSTAILLLLSTFVALIMANSPWSKSFLSIWDITLGIHLGSFEFSRSIHGWINDGLMTLFFFFVSLELKREFIFGELRKPKMAALPIIAAIGGMLVPALFYLLLQYNEAGQNGWGTVMATDTAFVIGCLALFGKLIPQSLRIFMLSLAIIDDIGAILVVAIGYSDGISWTALIISAIGLILVYLMRKSGIRSITIFFFIGSLIWVSVDASGIHPTITGVILGLMTPTGAWVNDKRLNEILHHIVSFDPGEHWSGDKEDRKALQIAEVAVRETISPVERLEFLLHPWIGYLIMPLFALANAGVPINFSDFTNEVTIAVILGFILGKPIGVFIFSFIADFLGLAKRPSDLNWILLACGSILTGIGFTMAIFIANLAFNENLINSARLGIMLASIFCALTGIFMLLIYKFFSKNRDSSMPESFSQTDR</sequence>
<comment type="subcellular location">
    <subcellularLocation>
        <location evidence="1">Cell inner membrane</location>
        <topology evidence="1">Multi-pass membrane protein</topology>
    </subcellularLocation>
    <subcellularLocation>
        <location evidence="7">Cell membrane</location>
        <topology evidence="7">Multi-pass membrane protein</topology>
    </subcellularLocation>
</comment>
<gene>
    <name evidence="7 8" type="primary">nhaA</name>
    <name evidence="8" type="ORF">GCM10007966_13980</name>
</gene>
<reference evidence="8" key="2">
    <citation type="submission" date="2020-09" db="EMBL/GenBank/DDBJ databases">
        <authorList>
            <person name="Sun Q."/>
            <person name="Ohkuma M."/>
        </authorList>
    </citation>
    <scope>NUCLEOTIDE SEQUENCE</scope>
    <source>
        <strain evidence="8">JCM 13919</strain>
    </source>
</reference>
<dbReference type="PANTHER" id="PTHR30341">
    <property type="entry name" value="SODIUM ION/PROTON ANTIPORTER NHAA-RELATED"/>
    <property type="match status" value="1"/>
</dbReference>
<feature type="transmembrane region" description="Helical" evidence="7">
    <location>
        <begin position="138"/>
        <end position="158"/>
    </location>
</feature>
<dbReference type="EMBL" id="BMOB01000005">
    <property type="protein sequence ID" value="GGI86546.1"/>
    <property type="molecule type" value="Genomic_DNA"/>
</dbReference>
<feature type="transmembrane region" description="Helical" evidence="7">
    <location>
        <begin position="373"/>
        <end position="400"/>
    </location>
</feature>
<keyword evidence="7" id="KW-0915">Sodium</keyword>
<dbReference type="PANTHER" id="PTHR30341:SF0">
    <property type="entry name" value="NA(+)_H(+) ANTIPORTER NHAA"/>
    <property type="match status" value="1"/>
</dbReference>
<keyword evidence="5 7" id="KW-0472">Membrane</keyword>